<keyword evidence="1" id="KW-0238">DNA-binding</keyword>
<dbReference type="Pfam" id="PF11774">
    <property type="entry name" value="Lsr2"/>
    <property type="match status" value="1"/>
</dbReference>
<proteinExistence type="predicted"/>
<dbReference type="Proteomes" id="UP000189777">
    <property type="component" value="Unassembled WGS sequence"/>
</dbReference>
<dbReference type="InterPro" id="IPR042261">
    <property type="entry name" value="Lsr2-like_dimerization"/>
</dbReference>
<name>A0A1T5IK88_9MICO</name>
<evidence type="ECO:0000313" key="4">
    <source>
        <dbReference type="EMBL" id="SKC39529.1"/>
    </source>
</evidence>
<dbReference type="AlphaFoldDB" id="A0A1T5IK88"/>
<feature type="domain" description="Lsr2 DNA-binding" evidence="3">
    <location>
        <begin position="74"/>
        <end position="110"/>
    </location>
</feature>
<dbReference type="Pfam" id="PF23359">
    <property type="entry name" value="Lsr2_DNA-bd"/>
    <property type="match status" value="1"/>
</dbReference>
<accession>A0A1T5IK88</accession>
<evidence type="ECO:0000259" key="3">
    <source>
        <dbReference type="Pfam" id="PF23359"/>
    </source>
</evidence>
<gene>
    <name evidence="4" type="ORF">SAMN04324258_0629</name>
</gene>
<dbReference type="Gene3D" id="3.30.60.230">
    <property type="entry name" value="Lsr2, dimerization domain"/>
    <property type="match status" value="1"/>
</dbReference>
<dbReference type="STRING" id="526729.SAMN04324258_0629"/>
<dbReference type="GO" id="GO:0003677">
    <property type="term" value="F:DNA binding"/>
    <property type="evidence" value="ECO:0007669"/>
    <property type="project" value="UniProtKB-KW"/>
</dbReference>
<evidence type="ECO:0000259" key="2">
    <source>
        <dbReference type="Pfam" id="PF11774"/>
    </source>
</evidence>
<keyword evidence="5" id="KW-1185">Reference proteome</keyword>
<reference evidence="4 5" key="1">
    <citation type="submission" date="2017-02" db="EMBL/GenBank/DDBJ databases">
        <authorList>
            <person name="Peterson S.W."/>
        </authorList>
    </citation>
    <scope>NUCLEOTIDE SEQUENCE [LARGE SCALE GENOMIC DNA]</scope>
    <source>
        <strain evidence="4 5">DSM 21481</strain>
    </source>
</reference>
<dbReference type="InterPro" id="IPR036625">
    <property type="entry name" value="E3-bd_dom_sf"/>
</dbReference>
<evidence type="ECO:0000256" key="1">
    <source>
        <dbReference type="ARBA" id="ARBA00023125"/>
    </source>
</evidence>
<dbReference type="EMBL" id="FUZQ01000001">
    <property type="protein sequence ID" value="SKC39529.1"/>
    <property type="molecule type" value="Genomic_DNA"/>
</dbReference>
<feature type="domain" description="Lsr2 dimerization" evidence="2">
    <location>
        <begin position="1"/>
        <end position="57"/>
    </location>
</feature>
<dbReference type="RefSeq" id="WP_079570803.1">
    <property type="nucleotide sequence ID" value="NZ_FUZQ01000001.1"/>
</dbReference>
<dbReference type="GO" id="GO:0016746">
    <property type="term" value="F:acyltransferase activity"/>
    <property type="evidence" value="ECO:0007669"/>
    <property type="project" value="InterPro"/>
</dbReference>
<sequence length="111" mass="12119">MVQKQQIVLIDDIDGSDADETVTFALDGVSYEIDLTSKHAAELRDAFATWIGHGRKTTTRLGGGTRTAARRTGTDRAQLAKVREWARENGHKVSDRGRIPSSVLAAFEAAH</sequence>
<dbReference type="Gene3D" id="4.10.320.10">
    <property type="entry name" value="E3-binding domain"/>
    <property type="match status" value="1"/>
</dbReference>
<dbReference type="OrthoDB" id="4113332at2"/>
<evidence type="ECO:0000313" key="5">
    <source>
        <dbReference type="Proteomes" id="UP000189777"/>
    </source>
</evidence>
<dbReference type="InterPro" id="IPR055370">
    <property type="entry name" value="Lsr2_DNA-bd"/>
</dbReference>
<protein>
    <submittedName>
        <fullName evidence="4">Lsr2 protein</fullName>
    </submittedName>
</protein>
<dbReference type="InterPro" id="IPR024412">
    <property type="entry name" value="Lsr2_dim_dom"/>
</dbReference>
<organism evidence="4 5">
    <name type="scientific">Krasilnikoviella flava</name>
    <dbReference type="NCBI Taxonomy" id="526729"/>
    <lineage>
        <taxon>Bacteria</taxon>
        <taxon>Bacillati</taxon>
        <taxon>Actinomycetota</taxon>
        <taxon>Actinomycetes</taxon>
        <taxon>Micrococcales</taxon>
        <taxon>Promicromonosporaceae</taxon>
        <taxon>Krasilnikoviella</taxon>
    </lineage>
</organism>